<sequence>MPQENNPELNDDEETIIAKLTYSAISCRLDRIRADIENGYSFEDAWQREFGEDLNSL</sequence>
<dbReference type="EMBL" id="LAZR01016163">
    <property type="protein sequence ID" value="KKM05677.1"/>
    <property type="molecule type" value="Genomic_DNA"/>
</dbReference>
<dbReference type="AlphaFoldDB" id="A0A0F9HR05"/>
<evidence type="ECO:0000313" key="2">
    <source>
        <dbReference type="EMBL" id="KKN44520.1"/>
    </source>
</evidence>
<dbReference type="EMBL" id="LAZR01001445">
    <property type="protein sequence ID" value="KKN44520.1"/>
    <property type="molecule type" value="Genomic_DNA"/>
</dbReference>
<gene>
    <name evidence="2" type="ORF">LCGC14_0692000</name>
    <name evidence="1" type="ORF">LCGC14_1751640</name>
</gene>
<reference evidence="1" key="1">
    <citation type="journal article" date="2015" name="Nature">
        <title>Complex archaea that bridge the gap between prokaryotes and eukaryotes.</title>
        <authorList>
            <person name="Spang A."/>
            <person name="Saw J.H."/>
            <person name="Jorgensen S.L."/>
            <person name="Zaremba-Niedzwiedzka K."/>
            <person name="Martijn J."/>
            <person name="Lind A.E."/>
            <person name="van Eijk R."/>
            <person name="Schleper C."/>
            <person name="Guy L."/>
            <person name="Ettema T.J."/>
        </authorList>
    </citation>
    <scope>NUCLEOTIDE SEQUENCE</scope>
</reference>
<protein>
    <submittedName>
        <fullName evidence="1">Uncharacterized protein</fullName>
    </submittedName>
</protein>
<accession>A0A0F9HR05</accession>
<comment type="caution">
    <text evidence="1">The sequence shown here is derived from an EMBL/GenBank/DDBJ whole genome shotgun (WGS) entry which is preliminary data.</text>
</comment>
<proteinExistence type="predicted"/>
<organism evidence="1">
    <name type="scientific">marine sediment metagenome</name>
    <dbReference type="NCBI Taxonomy" id="412755"/>
    <lineage>
        <taxon>unclassified sequences</taxon>
        <taxon>metagenomes</taxon>
        <taxon>ecological metagenomes</taxon>
    </lineage>
</organism>
<evidence type="ECO:0000313" key="1">
    <source>
        <dbReference type="EMBL" id="KKM05677.1"/>
    </source>
</evidence>
<name>A0A0F9HR05_9ZZZZ</name>